<dbReference type="PANTHER" id="PTHR47326">
    <property type="entry name" value="TRANSPOSABLE ELEMENT TC3 TRANSPOSASE-LIKE PROTEIN"/>
    <property type="match status" value="1"/>
</dbReference>
<dbReference type="Gene3D" id="3.30.420.10">
    <property type="entry name" value="Ribonuclease H-like superfamily/Ribonuclease H"/>
    <property type="match status" value="1"/>
</dbReference>
<dbReference type="EMBL" id="QDEB01058720">
    <property type="protein sequence ID" value="RZC36807.1"/>
    <property type="molecule type" value="Genomic_DNA"/>
</dbReference>
<dbReference type="InterPro" id="IPR036397">
    <property type="entry name" value="RNaseH_sf"/>
</dbReference>
<dbReference type="AlphaFoldDB" id="A0A482VX33"/>
<reference evidence="1 2" key="1">
    <citation type="submission" date="2017-03" db="EMBL/GenBank/DDBJ databases">
        <title>Genome of the blue death feigning beetle - Asbolus verrucosus.</title>
        <authorList>
            <person name="Rider S.D."/>
        </authorList>
    </citation>
    <scope>NUCLEOTIDE SEQUENCE [LARGE SCALE GENOMIC DNA]</scope>
    <source>
        <strain evidence="1">Butters</strain>
        <tissue evidence="1">Head and leg muscle</tissue>
    </source>
</reference>
<sequence>MVQEPTKPLKRLSQEIGLSYGTCRTIVKKNLDMHPYKMQSYQALLPADHPRRLAYCYWFNNNLMNDELLNLTFFSDEAWFYLSGYVNSQNKRMWSTDNPLIFIESPLQAHKIGI</sequence>
<keyword evidence="2" id="KW-1185">Reference proteome</keyword>
<comment type="caution">
    <text evidence="1">The sequence shown here is derived from an EMBL/GenBank/DDBJ whole genome shotgun (WGS) entry which is preliminary data.</text>
</comment>
<accession>A0A482VX33</accession>
<gene>
    <name evidence="1" type="ORF">BDFB_012618</name>
</gene>
<evidence type="ECO:0000313" key="2">
    <source>
        <dbReference type="Proteomes" id="UP000292052"/>
    </source>
</evidence>
<name>A0A482VX33_ASBVE</name>
<protein>
    <submittedName>
        <fullName evidence="1">Uncharacterized protein</fullName>
    </submittedName>
</protein>
<dbReference type="OrthoDB" id="8195099at2759"/>
<dbReference type="PANTHER" id="PTHR47326:SF1">
    <property type="entry name" value="HTH PSQ-TYPE DOMAIN-CONTAINING PROTEIN"/>
    <property type="match status" value="1"/>
</dbReference>
<dbReference type="Proteomes" id="UP000292052">
    <property type="component" value="Unassembled WGS sequence"/>
</dbReference>
<proteinExistence type="predicted"/>
<dbReference type="GO" id="GO:0003676">
    <property type="term" value="F:nucleic acid binding"/>
    <property type="evidence" value="ECO:0007669"/>
    <property type="project" value="InterPro"/>
</dbReference>
<dbReference type="STRING" id="1661398.A0A482VX33"/>
<organism evidence="1 2">
    <name type="scientific">Asbolus verrucosus</name>
    <name type="common">Desert ironclad beetle</name>
    <dbReference type="NCBI Taxonomy" id="1661398"/>
    <lineage>
        <taxon>Eukaryota</taxon>
        <taxon>Metazoa</taxon>
        <taxon>Ecdysozoa</taxon>
        <taxon>Arthropoda</taxon>
        <taxon>Hexapoda</taxon>
        <taxon>Insecta</taxon>
        <taxon>Pterygota</taxon>
        <taxon>Neoptera</taxon>
        <taxon>Endopterygota</taxon>
        <taxon>Coleoptera</taxon>
        <taxon>Polyphaga</taxon>
        <taxon>Cucujiformia</taxon>
        <taxon>Tenebrionidae</taxon>
        <taxon>Pimeliinae</taxon>
        <taxon>Asbolus</taxon>
    </lineage>
</organism>
<evidence type="ECO:0000313" key="1">
    <source>
        <dbReference type="EMBL" id="RZC36807.1"/>
    </source>
</evidence>